<dbReference type="AlphaFoldDB" id="G8PBZ3"/>
<dbReference type="Pfam" id="PF02517">
    <property type="entry name" value="Rce1-like"/>
    <property type="match status" value="1"/>
</dbReference>
<dbReference type="RefSeq" id="WP_014215009.1">
    <property type="nucleotide sequence ID" value="NC_016605.1"/>
</dbReference>
<comment type="similarity">
    <text evidence="1">Belongs to the UPF0177 family.</text>
</comment>
<dbReference type="Proteomes" id="UP000005444">
    <property type="component" value="Chromosome"/>
</dbReference>
<keyword evidence="2" id="KW-0472">Membrane</keyword>
<name>G8PBZ3_PEDCP</name>
<keyword evidence="2" id="KW-0812">Transmembrane</keyword>
<dbReference type="EMBL" id="CP003137">
    <property type="protein sequence ID" value="AEV94812.1"/>
    <property type="molecule type" value="Genomic_DNA"/>
</dbReference>
<evidence type="ECO:0000313" key="4">
    <source>
        <dbReference type="EMBL" id="AEV94812.1"/>
    </source>
</evidence>
<dbReference type="GO" id="GO:0080120">
    <property type="term" value="P:CAAX-box protein maturation"/>
    <property type="evidence" value="ECO:0007669"/>
    <property type="project" value="UniProtKB-ARBA"/>
</dbReference>
<gene>
    <name evidence="4" type="ordered locus">PECL_510</name>
</gene>
<dbReference type="GO" id="GO:0006508">
    <property type="term" value="P:proteolysis"/>
    <property type="evidence" value="ECO:0007669"/>
    <property type="project" value="UniProtKB-KW"/>
</dbReference>
<accession>G8PBZ3</accession>
<organism evidence="4 5">
    <name type="scientific">Pediococcus claussenii (strain ATCC BAA-344 / DSM 14800 / JCM 18046 / KCTC 3811 / LMG 21948 / P06)</name>
    <dbReference type="NCBI Taxonomy" id="701521"/>
    <lineage>
        <taxon>Bacteria</taxon>
        <taxon>Bacillati</taxon>
        <taxon>Bacillota</taxon>
        <taxon>Bacilli</taxon>
        <taxon>Lactobacillales</taxon>
        <taxon>Lactobacillaceae</taxon>
        <taxon>Pediococcus</taxon>
    </lineage>
</organism>
<proteinExistence type="inferred from homology"/>
<sequence>MKLSKSSLLILITYFFIFFLPSILISFFNLGKYYIPIQTLDYLLGAVLLSTIALQTTELNSIEYGRKPFINAIFWGVIGLGLILLLQFIINLLTIASGASTTSQNTQTLLTLAKTNSFFIFAITIGAPIMEELVFRKVLFGNLSNLLGWNNTNLGLVITALISSLAFAFMHSDGHIILYASIGLLFCWLYNRTGRIQTSMITHMLMNSLIAISAIFMK</sequence>
<dbReference type="InterPro" id="IPR003675">
    <property type="entry name" value="Rce1/LyrA-like_dom"/>
</dbReference>
<feature type="transmembrane region" description="Helical" evidence="2">
    <location>
        <begin position="7"/>
        <end position="30"/>
    </location>
</feature>
<dbReference type="PANTHER" id="PTHR36435">
    <property type="entry name" value="SLR1288 PROTEIN"/>
    <property type="match status" value="1"/>
</dbReference>
<dbReference type="HOGENOM" id="CLU_079560_0_0_9"/>
<reference evidence="4 5" key="1">
    <citation type="journal article" date="2012" name="J. Bacteriol.">
        <title>Complete Genome Sequence of the Beer Spoilage Organism Pediococcus claussenii ATCC BAA-344T.</title>
        <authorList>
            <person name="Pittet V."/>
            <person name="Abegunde T."/>
            <person name="Marfleet T."/>
            <person name="Haakensen M."/>
            <person name="Morrow K."/>
            <person name="Jayaprakash T."/>
            <person name="Schroeder K."/>
            <person name="Trost B."/>
            <person name="Byrns S."/>
            <person name="Bergsveinson J."/>
            <person name="Kusalik A."/>
            <person name="Ziola B."/>
        </authorList>
    </citation>
    <scope>NUCLEOTIDE SEQUENCE [LARGE SCALE GENOMIC DNA]</scope>
    <source>
        <strain evidence="4 5">ATCC BAA-344</strain>
    </source>
</reference>
<evidence type="ECO:0000313" key="5">
    <source>
        <dbReference type="Proteomes" id="UP000005444"/>
    </source>
</evidence>
<dbReference type="GO" id="GO:0004175">
    <property type="term" value="F:endopeptidase activity"/>
    <property type="evidence" value="ECO:0007669"/>
    <property type="project" value="UniProtKB-ARBA"/>
</dbReference>
<keyword evidence="5" id="KW-1185">Reference proteome</keyword>
<dbReference type="InterPro" id="IPR052710">
    <property type="entry name" value="CAAX_protease"/>
</dbReference>
<feature type="domain" description="CAAX prenyl protease 2/Lysostaphin resistance protein A-like" evidence="3">
    <location>
        <begin position="117"/>
        <end position="208"/>
    </location>
</feature>
<keyword evidence="4" id="KW-0378">Hydrolase</keyword>
<evidence type="ECO:0000259" key="3">
    <source>
        <dbReference type="Pfam" id="PF02517"/>
    </source>
</evidence>
<dbReference type="PANTHER" id="PTHR36435:SF6">
    <property type="entry name" value="ABORTIVE INFECTION PROTEIN"/>
    <property type="match status" value="1"/>
</dbReference>
<feature type="transmembrane region" description="Helical" evidence="2">
    <location>
        <begin position="176"/>
        <end position="193"/>
    </location>
</feature>
<feature type="transmembrane region" description="Helical" evidence="2">
    <location>
        <begin position="72"/>
        <end position="96"/>
    </location>
</feature>
<keyword evidence="2" id="KW-1133">Transmembrane helix</keyword>
<dbReference type="eggNOG" id="COG1266">
    <property type="taxonomic scope" value="Bacteria"/>
</dbReference>
<dbReference type="STRING" id="701521.PECL_510"/>
<feature type="transmembrane region" description="Helical" evidence="2">
    <location>
        <begin position="147"/>
        <end position="170"/>
    </location>
</feature>
<protein>
    <submittedName>
        <fullName evidence="4">CAAX amino terminal protease self-immunity family protein</fullName>
    </submittedName>
</protein>
<dbReference type="KEGG" id="pce:PECL_510"/>
<dbReference type="PATRIC" id="fig|701521.8.peg.488"/>
<evidence type="ECO:0000256" key="1">
    <source>
        <dbReference type="ARBA" id="ARBA00009067"/>
    </source>
</evidence>
<feature type="transmembrane region" description="Helical" evidence="2">
    <location>
        <begin position="116"/>
        <end position="135"/>
    </location>
</feature>
<evidence type="ECO:0000256" key="2">
    <source>
        <dbReference type="SAM" id="Phobius"/>
    </source>
</evidence>
<feature type="transmembrane region" description="Helical" evidence="2">
    <location>
        <begin position="42"/>
        <end position="60"/>
    </location>
</feature>
<keyword evidence="4" id="KW-0645">Protease</keyword>